<keyword evidence="1" id="KW-1133">Transmembrane helix</keyword>
<sequence length="340" mass="37308">MGSQGGLAPQDAQDAAAFVGLLRQLKEESGLTYRQLEDRAADRGEVLARSTLADVLRRATLPRPETLAVFVRACGDDHDVGAWLEARDRIAAGEGSQVGSSAASGVAWLPRGFRLLSVVAVALVLAAFAWIIVPDSSNGRAARAGPSIGKPDSGQPLLLSSEECPGVLVKGAHNLCVQELQKRLQHHGLDLPADAVFGPYTKMRLMAFQAFAGIPLTAMADETTKKALYEETRKIDTWTPKQVERRLREVFPEQPEKAVRLVRCLTLLDPIWIWGNPDGSRQWGLFQFSDLELMELGAEPLTALNPERNIQLGRAVWERTKDFNHWSCQPNIAATAERRS</sequence>
<dbReference type="InterPro" id="IPR002477">
    <property type="entry name" value="Peptidoglycan-bd-like"/>
</dbReference>
<proteinExistence type="predicted"/>
<keyword evidence="4" id="KW-1185">Reference proteome</keyword>
<dbReference type="RefSeq" id="WP_189111600.1">
    <property type="nucleotide sequence ID" value="NZ_BMMV01000035.1"/>
</dbReference>
<organism evidence="3 4">
    <name type="scientific">Streptomyces camponoticapitis</name>
    <dbReference type="NCBI Taxonomy" id="1616125"/>
    <lineage>
        <taxon>Bacteria</taxon>
        <taxon>Bacillati</taxon>
        <taxon>Actinomycetota</taxon>
        <taxon>Actinomycetes</taxon>
        <taxon>Kitasatosporales</taxon>
        <taxon>Streptomycetaceae</taxon>
        <taxon>Streptomyces</taxon>
    </lineage>
</organism>
<dbReference type="EMBL" id="BMMV01000035">
    <property type="protein sequence ID" value="GGK27733.1"/>
    <property type="molecule type" value="Genomic_DNA"/>
</dbReference>
<gene>
    <name evidence="3" type="ORF">GCM10011583_69690</name>
</gene>
<dbReference type="InterPro" id="IPR036365">
    <property type="entry name" value="PGBD-like_sf"/>
</dbReference>
<keyword evidence="1" id="KW-0812">Transmembrane</keyword>
<comment type="caution">
    <text evidence="3">The sequence shown here is derived from an EMBL/GenBank/DDBJ whole genome shotgun (WGS) entry which is preliminary data.</text>
</comment>
<keyword evidence="1" id="KW-0472">Membrane</keyword>
<dbReference type="Gene3D" id="1.10.101.10">
    <property type="entry name" value="PGBD-like superfamily/PGBD"/>
    <property type="match status" value="1"/>
</dbReference>
<evidence type="ECO:0000313" key="3">
    <source>
        <dbReference type="EMBL" id="GGK27733.1"/>
    </source>
</evidence>
<feature type="transmembrane region" description="Helical" evidence="1">
    <location>
        <begin position="113"/>
        <end position="133"/>
    </location>
</feature>
<protein>
    <submittedName>
        <fullName evidence="3">Peptidoglycan-binding protein</fullName>
    </submittedName>
</protein>
<dbReference type="InterPro" id="IPR036366">
    <property type="entry name" value="PGBDSf"/>
</dbReference>
<accession>A0ABQ2EZ16</accession>
<evidence type="ECO:0000313" key="4">
    <source>
        <dbReference type="Proteomes" id="UP000660265"/>
    </source>
</evidence>
<name>A0ABQ2EZ16_9ACTN</name>
<evidence type="ECO:0000256" key="1">
    <source>
        <dbReference type="SAM" id="Phobius"/>
    </source>
</evidence>
<dbReference type="SUPFAM" id="SSF47090">
    <property type="entry name" value="PGBD-like"/>
    <property type="match status" value="1"/>
</dbReference>
<reference evidence="4" key="1">
    <citation type="journal article" date="2019" name="Int. J. Syst. Evol. Microbiol.">
        <title>The Global Catalogue of Microorganisms (GCM) 10K type strain sequencing project: providing services to taxonomists for standard genome sequencing and annotation.</title>
        <authorList>
            <consortium name="The Broad Institute Genomics Platform"/>
            <consortium name="The Broad Institute Genome Sequencing Center for Infectious Disease"/>
            <person name="Wu L."/>
            <person name="Ma J."/>
        </authorList>
    </citation>
    <scope>NUCLEOTIDE SEQUENCE [LARGE SCALE GENOMIC DNA]</scope>
    <source>
        <strain evidence="4">CGMCC 4.7275</strain>
    </source>
</reference>
<dbReference type="Pfam" id="PF01471">
    <property type="entry name" value="PG_binding_1"/>
    <property type="match status" value="1"/>
</dbReference>
<dbReference type="Proteomes" id="UP000660265">
    <property type="component" value="Unassembled WGS sequence"/>
</dbReference>
<evidence type="ECO:0000259" key="2">
    <source>
        <dbReference type="Pfam" id="PF01471"/>
    </source>
</evidence>
<feature type="domain" description="Peptidoglycan binding-like" evidence="2">
    <location>
        <begin position="177"/>
        <end position="228"/>
    </location>
</feature>
<dbReference type="Pfam" id="PF13560">
    <property type="entry name" value="HTH_31"/>
    <property type="match status" value="1"/>
</dbReference>